<dbReference type="InterPro" id="IPR038158">
    <property type="entry name" value="H-NOX_domain_sf"/>
</dbReference>
<keyword evidence="3" id="KW-1185">Reference proteome</keyword>
<dbReference type="Proteomes" id="UP001164746">
    <property type="component" value="Chromosome 15"/>
</dbReference>
<dbReference type="Gene3D" id="3.90.1520.10">
    <property type="entry name" value="H-NOX domain"/>
    <property type="match status" value="1"/>
</dbReference>
<gene>
    <name evidence="2" type="ORF">MAR_012945</name>
</gene>
<dbReference type="Pfam" id="PF07700">
    <property type="entry name" value="HNOB"/>
    <property type="match status" value="1"/>
</dbReference>
<dbReference type="InterPro" id="IPR011644">
    <property type="entry name" value="Heme_NO-bd"/>
</dbReference>
<evidence type="ECO:0000313" key="3">
    <source>
        <dbReference type="Proteomes" id="UP001164746"/>
    </source>
</evidence>
<evidence type="ECO:0000313" key="2">
    <source>
        <dbReference type="EMBL" id="WAR27241.1"/>
    </source>
</evidence>
<dbReference type="PANTHER" id="PTHR45655:SF13">
    <property type="entry name" value="SOLUBLE GUANYLATE CYCLASE GCY-32-RELATED"/>
    <property type="match status" value="1"/>
</dbReference>
<protein>
    <submittedName>
        <fullName evidence="2">GCYB2-like protein</fullName>
    </submittedName>
</protein>
<proteinExistence type="predicted"/>
<feature type="domain" description="Heme NO-binding" evidence="1">
    <location>
        <begin position="4"/>
        <end position="95"/>
    </location>
</feature>
<dbReference type="InterPro" id="IPR024096">
    <property type="entry name" value="NO_sig/Golgi_transp_ligand-bd"/>
</dbReference>
<evidence type="ECO:0000259" key="1">
    <source>
        <dbReference type="Pfam" id="PF07700"/>
    </source>
</evidence>
<organism evidence="2 3">
    <name type="scientific">Mya arenaria</name>
    <name type="common">Soft-shell clam</name>
    <dbReference type="NCBI Taxonomy" id="6604"/>
    <lineage>
        <taxon>Eukaryota</taxon>
        <taxon>Metazoa</taxon>
        <taxon>Spiralia</taxon>
        <taxon>Lophotrochozoa</taxon>
        <taxon>Mollusca</taxon>
        <taxon>Bivalvia</taxon>
        <taxon>Autobranchia</taxon>
        <taxon>Heteroconchia</taxon>
        <taxon>Euheterodonta</taxon>
        <taxon>Imparidentia</taxon>
        <taxon>Neoheterodontei</taxon>
        <taxon>Myida</taxon>
        <taxon>Myoidea</taxon>
        <taxon>Myidae</taxon>
        <taxon>Mya</taxon>
    </lineage>
</organism>
<sequence length="291" mass="34120">MGIAKTHTSLPKEPLLEMIGEYYLTYLEKRGFDEMLRNLGHNVLEFLQNLDSVHVLIRRDYPDMVAPSFRCDEDSSSDRMVLHYYSKREGLHSILEMSVVSIETIKVSEENGFREHVTFDVTAKKIKEQIIEEGPPTFIAQTKKHSEKQILKEKLEQIRLQLGENALPLNRKTSVQARWKIAAKITAMHRGFVPNYPETLAINPRMFIEMFPYHMLMPSIRSRQAVLSDFFQVRWPSCVDLNYENIGRFVLCPFILEFRRDAMEREWNDRPALQLKDIEDLIYYDSSSLIS</sequence>
<accession>A0ABY7G2E9</accession>
<dbReference type="SUPFAM" id="SSF111126">
    <property type="entry name" value="Ligand-binding domain in the NO signalling and Golgi transport"/>
    <property type="match status" value="1"/>
</dbReference>
<dbReference type="EMBL" id="CP111026">
    <property type="protein sequence ID" value="WAR27241.1"/>
    <property type="molecule type" value="Genomic_DNA"/>
</dbReference>
<dbReference type="PANTHER" id="PTHR45655">
    <property type="entry name" value="GUANYLATE CYCLASE SOLUBLE SUBUNIT BETA-2"/>
    <property type="match status" value="1"/>
</dbReference>
<reference evidence="2" key="1">
    <citation type="submission" date="2022-11" db="EMBL/GenBank/DDBJ databases">
        <title>Centuries of genome instability and evolution in soft-shell clam transmissible cancer (bioRxiv).</title>
        <authorList>
            <person name="Hart S.F.M."/>
            <person name="Yonemitsu M.A."/>
            <person name="Giersch R.M."/>
            <person name="Beal B.F."/>
            <person name="Arriagada G."/>
            <person name="Davis B.W."/>
            <person name="Ostrander E.A."/>
            <person name="Goff S.P."/>
            <person name="Metzger M.J."/>
        </authorList>
    </citation>
    <scope>NUCLEOTIDE SEQUENCE</scope>
    <source>
        <strain evidence="2">MELC-2E11</strain>
        <tissue evidence="2">Siphon/mantle</tissue>
    </source>
</reference>
<name>A0ABY7G2E9_MYAAR</name>